<sequence length="406" mass="45599">MSEAAPPALTEVPRVDLADERFRTNPGTAFDLIRQQSWIIQTLRGYEVLSYDVARQMCVDPRLDSIGPSYYENLAASEPIMWYATQASLPMIGGMRHDRIRGALQRGFTRRRIDSLRPRMRAVASGLIDRMADRNPFDLVADFTHLYPLEVLCALMGVPEEDITRFSDWTVDLGLLARFPLTQHMARIDAAILGLRTYFRELVELRRRQPGDDFVSTLLAAQTETGPLTEDELHGALLNLLFAGHDTTRYQFGWVVQLLLRHGEWERVCTEPGLVPGAIEEAMRLEPALHIMLRKAVDAVEYHGLTLPAGTLLAVNIYAANRDPAMFPDPHRFDVTRANAHRHLGFGHGGHLCLGHALARAEMAEALALFVRWLPDLRQAGDPDYPEGLSSMSGAERIPLTNHPQQ</sequence>
<dbReference type="InterPro" id="IPR036396">
    <property type="entry name" value="Cyt_P450_sf"/>
</dbReference>
<dbReference type="GO" id="GO:0005506">
    <property type="term" value="F:iron ion binding"/>
    <property type="evidence" value="ECO:0007669"/>
    <property type="project" value="InterPro"/>
</dbReference>
<dbReference type="RefSeq" id="WP_167500819.1">
    <property type="nucleotide sequence ID" value="NZ_JAALLH010000001.1"/>
</dbReference>
<dbReference type="InterPro" id="IPR002397">
    <property type="entry name" value="Cyt_P450_B"/>
</dbReference>
<evidence type="ECO:0000313" key="5">
    <source>
        <dbReference type="Proteomes" id="UP000536624"/>
    </source>
</evidence>
<dbReference type="PANTHER" id="PTHR46696">
    <property type="entry name" value="P450, PUTATIVE (EUROFUNG)-RELATED"/>
    <property type="match status" value="1"/>
</dbReference>
<dbReference type="Gene3D" id="1.10.630.10">
    <property type="entry name" value="Cytochrome P450"/>
    <property type="match status" value="1"/>
</dbReference>
<proteinExistence type="inferred from homology"/>
<accession>A0A7X5X0M9</accession>
<dbReference type="SUPFAM" id="SSF48264">
    <property type="entry name" value="Cytochrome P450"/>
    <property type="match status" value="1"/>
</dbReference>
<evidence type="ECO:0000256" key="2">
    <source>
        <dbReference type="RuleBase" id="RU000461"/>
    </source>
</evidence>
<dbReference type="PANTHER" id="PTHR46696:SF6">
    <property type="entry name" value="P450, PUTATIVE (EUROFUNG)-RELATED"/>
    <property type="match status" value="1"/>
</dbReference>
<dbReference type="PRINTS" id="PR00385">
    <property type="entry name" value="P450"/>
</dbReference>
<keyword evidence="2" id="KW-0408">Iron</keyword>
<dbReference type="Pfam" id="PF00067">
    <property type="entry name" value="p450"/>
    <property type="match status" value="2"/>
</dbReference>
<dbReference type="InterPro" id="IPR017972">
    <property type="entry name" value="Cyt_P450_CS"/>
</dbReference>
<evidence type="ECO:0000313" key="4">
    <source>
        <dbReference type="EMBL" id="NIY64219.1"/>
    </source>
</evidence>
<dbReference type="GO" id="GO:0020037">
    <property type="term" value="F:heme binding"/>
    <property type="evidence" value="ECO:0007669"/>
    <property type="project" value="InterPro"/>
</dbReference>
<dbReference type="GO" id="GO:0016705">
    <property type="term" value="F:oxidoreductase activity, acting on paired donors, with incorporation or reduction of molecular oxygen"/>
    <property type="evidence" value="ECO:0007669"/>
    <property type="project" value="InterPro"/>
</dbReference>
<comment type="similarity">
    <text evidence="1 2">Belongs to the cytochrome P450 family.</text>
</comment>
<keyword evidence="2" id="KW-0560">Oxidoreductase</keyword>
<feature type="region of interest" description="Disordered" evidence="3">
    <location>
        <begin position="384"/>
        <end position="406"/>
    </location>
</feature>
<dbReference type="InterPro" id="IPR001128">
    <property type="entry name" value="Cyt_P450"/>
</dbReference>
<evidence type="ECO:0000256" key="3">
    <source>
        <dbReference type="SAM" id="MobiDB-lite"/>
    </source>
</evidence>
<keyword evidence="2" id="KW-0349">Heme</keyword>
<dbReference type="GO" id="GO:0004497">
    <property type="term" value="F:monooxygenase activity"/>
    <property type="evidence" value="ECO:0007669"/>
    <property type="project" value="UniProtKB-KW"/>
</dbReference>
<dbReference type="EMBL" id="JAALLH010000001">
    <property type="protein sequence ID" value="NIY64219.1"/>
    <property type="molecule type" value="Genomic_DNA"/>
</dbReference>
<name>A0A7X5X0M9_STRMQ</name>
<organism evidence="4 5">
    <name type="scientific">Streptomyces malaysiensis</name>
    <dbReference type="NCBI Taxonomy" id="92644"/>
    <lineage>
        <taxon>Bacteria</taxon>
        <taxon>Bacillati</taxon>
        <taxon>Actinomycetota</taxon>
        <taxon>Actinomycetes</taxon>
        <taxon>Kitasatosporales</taxon>
        <taxon>Streptomycetaceae</taxon>
        <taxon>Streptomyces</taxon>
        <taxon>Streptomyces violaceusniger group</taxon>
    </lineage>
</organism>
<dbReference type="PRINTS" id="PR00359">
    <property type="entry name" value="BP450"/>
</dbReference>
<protein>
    <submittedName>
        <fullName evidence="4">Cytochrome P450 monooxygenase</fullName>
    </submittedName>
</protein>
<reference evidence="4 5" key="1">
    <citation type="submission" date="2020-02" db="EMBL/GenBank/DDBJ databases">
        <title>Streptomyces malaysiensis DSM14702 (JHCC583434, PFL_A843) Genome sequencing and assembly.</title>
        <authorList>
            <person name="Samborskyy M."/>
        </authorList>
    </citation>
    <scope>NUCLEOTIDE SEQUENCE [LARGE SCALE GENOMIC DNA]</scope>
    <source>
        <strain evidence="4 5">DSM 14702</strain>
    </source>
</reference>
<comment type="caution">
    <text evidence="4">The sequence shown here is derived from an EMBL/GenBank/DDBJ whole genome shotgun (WGS) entry which is preliminary data.</text>
</comment>
<evidence type="ECO:0000256" key="1">
    <source>
        <dbReference type="ARBA" id="ARBA00010617"/>
    </source>
</evidence>
<dbReference type="AlphaFoldDB" id="A0A7X5X0M9"/>
<keyword evidence="2 4" id="KW-0503">Monooxygenase</keyword>
<gene>
    <name evidence="4" type="ORF">SMALB_2177</name>
</gene>
<dbReference type="Proteomes" id="UP000536624">
    <property type="component" value="Unassembled WGS sequence"/>
</dbReference>
<keyword evidence="2" id="KW-0479">Metal-binding</keyword>
<dbReference type="PROSITE" id="PS00086">
    <property type="entry name" value="CYTOCHROME_P450"/>
    <property type="match status" value="1"/>
</dbReference>